<dbReference type="GO" id="GO:0016020">
    <property type="term" value="C:membrane"/>
    <property type="evidence" value="ECO:0007669"/>
    <property type="project" value="UniProtKB-SubCell"/>
</dbReference>
<feature type="transmembrane region" description="Helical" evidence="6">
    <location>
        <begin position="161"/>
        <end position="181"/>
    </location>
</feature>
<feature type="transmembrane region" description="Helical" evidence="6">
    <location>
        <begin position="97"/>
        <end position="119"/>
    </location>
</feature>
<organism evidence="7 8">
    <name type="scientific">Athelia psychrophila</name>
    <dbReference type="NCBI Taxonomy" id="1759441"/>
    <lineage>
        <taxon>Eukaryota</taxon>
        <taxon>Fungi</taxon>
        <taxon>Dikarya</taxon>
        <taxon>Basidiomycota</taxon>
        <taxon>Agaricomycotina</taxon>
        <taxon>Agaricomycetes</taxon>
        <taxon>Agaricomycetidae</taxon>
        <taxon>Atheliales</taxon>
        <taxon>Atheliaceae</taxon>
        <taxon>Athelia</taxon>
    </lineage>
</organism>
<feature type="transmembrane region" description="Helical" evidence="6">
    <location>
        <begin position="40"/>
        <end position="60"/>
    </location>
</feature>
<evidence type="ECO:0000256" key="2">
    <source>
        <dbReference type="ARBA" id="ARBA00022692"/>
    </source>
</evidence>
<gene>
    <name evidence="7" type="ORF">FIBSPDRAFT_847535</name>
</gene>
<evidence type="ECO:0008006" key="9">
    <source>
        <dbReference type="Google" id="ProtNLM"/>
    </source>
</evidence>
<feature type="compositionally biased region" description="Basic and acidic residues" evidence="5">
    <location>
        <begin position="226"/>
        <end position="237"/>
    </location>
</feature>
<reference evidence="7 8" key="1">
    <citation type="journal article" date="2016" name="Mol. Biol. Evol.">
        <title>Comparative Genomics of Early-Diverging Mushroom-Forming Fungi Provides Insights into the Origins of Lignocellulose Decay Capabilities.</title>
        <authorList>
            <person name="Nagy L.G."/>
            <person name="Riley R."/>
            <person name="Tritt A."/>
            <person name="Adam C."/>
            <person name="Daum C."/>
            <person name="Floudas D."/>
            <person name="Sun H."/>
            <person name="Yadav J.S."/>
            <person name="Pangilinan J."/>
            <person name="Larsson K.H."/>
            <person name="Matsuura K."/>
            <person name="Barry K."/>
            <person name="Labutti K."/>
            <person name="Kuo R."/>
            <person name="Ohm R.A."/>
            <person name="Bhattacharya S.S."/>
            <person name="Shirouzu T."/>
            <person name="Yoshinaga Y."/>
            <person name="Martin F.M."/>
            <person name="Grigoriev I.V."/>
            <person name="Hibbett D.S."/>
        </authorList>
    </citation>
    <scope>NUCLEOTIDE SEQUENCE [LARGE SCALE GENOMIC DNA]</scope>
    <source>
        <strain evidence="7 8">CBS 109695</strain>
    </source>
</reference>
<evidence type="ECO:0000256" key="1">
    <source>
        <dbReference type="ARBA" id="ARBA00004141"/>
    </source>
</evidence>
<sequence>MPTNLVAENAFGYLGVIFWMIQLIPQIWKSWRTKSTDGYSHWLALVWAVSAPFLGAYAILQNLNTPLIVQPQVFCFLSLISWGQCQYYSYQRSKLRAATMTLVVGVFLAGLEVSLVFAVKSVYHDGVGNTRALDFVGIMSSVLISLALFPQYYEIWKHQEVIGISILFMLIDLLGGVWSDLSLVFKGGKLDVIAAMSYSLVIALDSVVIICALVLNPRANRRRHKEAVAARDEEEKGTPPTDIEVDV</sequence>
<keyword evidence="3 6" id="KW-1133">Transmembrane helix</keyword>
<dbReference type="InterPro" id="IPR006603">
    <property type="entry name" value="PQ-loop_rpt"/>
</dbReference>
<evidence type="ECO:0000256" key="5">
    <source>
        <dbReference type="SAM" id="MobiDB-lite"/>
    </source>
</evidence>
<name>A0A166WCI1_9AGAM</name>
<evidence type="ECO:0000313" key="7">
    <source>
        <dbReference type="EMBL" id="KZP33615.1"/>
    </source>
</evidence>
<feature type="region of interest" description="Disordered" evidence="5">
    <location>
        <begin position="226"/>
        <end position="247"/>
    </location>
</feature>
<dbReference type="OrthoDB" id="407617at2759"/>
<feature type="transmembrane region" description="Helical" evidence="6">
    <location>
        <begin position="131"/>
        <end position="149"/>
    </location>
</feature>
<feature type="transmembrane region" description="Helical" evidence="6">
    <location>
        <begin position="193"/>
        <end position="215"/>
    </location>
</feature>
<dbReference type="STRING" id="436010.A0A166WCI1"/>
<feature type="transmembrane region" description="Helical" evidence="6">
    <location>
        <begin position="12"/>
        <end position="28"/>
    </location>
</feature>
<dbReference type="Pfam" id="PF04193">
    <property type="entry name" value="PQ-loop"/>
    <property type="match status" value="2"/>
</dbReference>
<proteinExistence type="predicted"/>
<dbReference type="InterPro" id="IPR051415">
    <property type="entry name" value="LAAT-1"/>
</dbReference>
<dbReference type="SMART" id="SM00679">
    <property type="entry name" value="CTNS"/>
    <property type="match status" value="2"/>
</dbReference>
<dbReference type="Gene3D" id="1.20.1280.290">
    <property type="match status" value="2"/>
</dbReference>
<keyword evidence="8" id="KW-1185">Reference proteome</keyword>
<accession>A0A166WCI1</accession>
<protein>
    <recommendedName>
        <fullName evidence="9">PQ-loop-domain-containing protein</fullName>
    </recommendedName>
</protein>
<keyword evidence="4 6" id="KW-0472">Membrane</keyword>
<comment type="subcellular location">
    <subcellularLocation>
        <location evidence="1">Membrane</location>
        <topology evidence="1">Multi-pass membrane protein</topology>
    </subcellularLocation>
</comment>
<keyword evidence="2 6" id="KW-0812">Transmembrane</keyword>
<dbReference type="PANTHER" id="PTHR16201">
    <property type="entry name" value="SEVEN TRANSMEMBRANE PROTEIN 1-RELATED"/>
    <property type="match status" value="1"/>
</dbReference>
<evidence type="ECO:0000256" key="4">
    <source>
        <dbReference type="ARBA" id="ARBA00023136"/>
    </source>
</evidence>
<evidence type="ECO:0000256" key="3">
    <source>
        <dbReference type="ARBA" id="ARBA00022989"/>
    </source>
</evidence>
<dbReference type="Proteomes" id="UP000076532">
    <property type="component" value="Unassembled WGS sequence"/>
</dbReference>
<evidence type="ECO:0000313" key="8">
    <source>
        <dbReference type="Proteomes" id="UP000076532"/>
    </source>
</evidence>
<dbReference type="AlphaFoldDB" id="A0A166WCI1"/>
<dbReference type="PANTHER" id="PTHR16201:SF37">
    <property type="entry name" value="PQ-LOOP REPEAT-CONTAINING PROTEIN"/>
    <property type="match status" value="1"/>
</dbReference>
<evidence type="ECO:0000256" key="6">
    <source>
        <dbReference type="SAM" id="Phobius"/>
    </source>
</evidence>
<dbReference type="EMBL" id="KV417482">
    <property type="protein sequence ID" value="KZP33615.1"/>
    <property type="molecule type" value="Genomic_DNA"/>
</dbReference>